<protein>
    <submittedName>
        <fullName evidence="1">Uncharacterized protein</fullName>
    </submittedName>
</protein>
<sequence length="87" mass="9805">MCPKISNCKNRVVSQVFNKMLFINRLLACKTCNHLSFLNNPTRSLLVLMLGPWPSPLCNPTQLPLLLMVNHCTIARSAPTPPRDQTM</sequence>
<dbReference type="Proteomes" id="UP001054945">
    <property type="component" value="Unassembled WGS sequence"/>
</dbReference>
<proteinExistence type="predicted"/>
<keyword evidence="2" id="KW-1185">Reference proteome</keyword>
<reference evidence="1 2" key="1">
    <citation type="submission" date="2021-06" db="EMBL/GenBank/DDBJ databases">
        <title>Caerostris extrusa draft genome.</title>
        <authorList>
            <person name="Kono N."/>
            <person name="Arakawa K."/>
        </authorList>
    </citation>
    <scope>NUCLEOTIDE SEQUENCE [LARGE SCALE GENOMIC DNA]</scope>
</reference>
<gene>
    <name evidence="1" type="ORF">CEXT_429331</name>
</gene>
<accession>A0AAV4MU50</accession>
<name>A0AAV4MU50_CAEEX</name>
<comment type="caution">
    <text evidence="1">The sequence shown here is derived from an EMBL/GenBank/DDBJ whole genome shotgun (WGS) entry which is preliminary data.</text>
</comment>
<evidence type="ECO:0000313" key="2">
    <source>
        <dbReference type="Proteomes" id="UP001054945"/>
    </source>
</evidence>
<evidence type="ECO:0000313" key="1">
    <source>
        <dbReference type="EMBL" id="GIX75991.1"/>
    </source>
</evidence>
<organism evidence="1 2">
    <name type="scientific">Caerostris extrusa</name>
    <name type="common">Bark spider</name>
    <name type="synonym">Caerostris bankana</name>
    <dbReference type="NCBI Taxonomy" id="172846"/>
    <lineage>
        <taxon>Eukaryota</taxon>
        <taxon>Metazoa</taxon>
        <taxon>Ecdysozoa</taxon>
        <taxon>Arthropoda</taxon>
        <taxon>Chelicerata</taxon>
        <taxon>Arachnida</taxon>
        <taxon>Araneae</taxon>
        <taxon>Araneomorphae</taxon>
        <taxon>Entelegynae</taxon>
        <taxon>Araneoidea</taxon>
        <taxon>Araneidae</taxon>
        <taxon>Caerostris</taxon>
    </lineage>
</organism>
<dbReference type="AlphaFoldDB" id="A0AAV4MU50"/>
<dbReference type="EMBL" id="BPLR01002639">
    <property type="protein sequence ID" value="GIX75991.1"/>
    <property type="molecule type" value="Genomic_DNA"/>
</dbReference>